<name>G8JVE0_ERECY</name>
<dbReference type="HOGENOM" id="CLU_2158359_0_0_1"/>
<organism evidence="1 2">
    <name type="scientific">Eremothecium cymbalariae (strain CBS 270.75 / DBVPG 7215 / KCTC 17166 / NRRL Y-17582)</name>
    <name type="common">Yeast</name>
    <dbReference type="NCBI Taxonomy" id="931890"/>
    <lineage>
        <taxon>Eukaryota</taxon>
        <taxon>Fungi</taxon>
        <taxon>Dikarya</taxon>
        <taxon>Ascomycota</taxon>
        <taxon>Saccharomycotina</taxon>
        <taxon>Saccharomycetes</taxon>
        <taxon>Saccharomycetales</taxon>
        <taxon>Saccharomycetaceae</taxon>
        <taxon>Eremothecium</taxon>
    </lineage>
</organism>
<dbReference type="GeneID" id="11469030"/>
<reference evidence="2" key="1">
    <citation type="journal article" date="2012" name="G3 (Bethesda)">
        <title>Pichia sorbitophila, an interspecies yeast hybrid reveals early steps of genome resolution following polyploidization.</title>
        <authorList>
            <person name="Leh Louis V."/>
            <person name="Despons L."/>
            <person name="Friedrich A."/>
            <person name="Martin T."/>
            <person name="Durrens P."/>
            <person name="Casaregola S."/>
            <person name="Neuveglise C."/>
            <person name="Fairhead C."/>
            <person name="Marck C."/>
            <person name="Cruz J.A."/>
            <person name="Straub M.L."/>
            <person name="Kugler V."/>
            <person name="Sacerdot C."/>
            <person name="Uzunov Z."/>
            <person name="Thierry A."/>
            <person name="Weiss S."/>
            <person name="Bleykasten C."/>
            <person name="De Montigny J."/>
            <person name="Jacques N."/>
            <person name="Jung P."/>
            <person name="Lemaire M."/>
            <person name="Mallet S."/>
            <person name="Morel G."/>
            <person name="Richard G.F."/>
            <person name="Sarkar A."/>
            <person name="Savel G."/>
            <person name="Schacherer J."/>
            <person name="Seret M.L."/>
            <person name="Talla E."/>
            <person name="Samson G."/>
            <person name="Jubin C."/>
            <person name="Poulain J."/>
            <person name="Vacherie B."/>
            <person name="Barbe V."/>
            <person name="Pelletier E."/>
            <person name="Sherman D.J."/>
            <person name="Westhof E."/>
            <person name="Weissenbach J."/>
            <person name="Baret P.V."/>
            <person name="Wincker P."/>
            <person name="Gaillardin C."/>
            <person name="Dujon B."/>
            <person name="Souciet J.L."/>
        </authorList>
    </citation>
    <scope>NUCLEOTIDE SEQUENCE [LARGE SCALE GENOMIC DNA]</scope>
    <source>
        <strain evidence="2">CBS 270.75 / DBVPG 7215 / KCTC 17166 / NRRL Y-17582</strain>
    </source>
</reference>
<dbReference type="KEGG" id="erc:Ecym_6237"/>
<evidence type="ECO:0000313" key="1">
    <source>
        <dbReference type="EMBL" id="AET40619.1"/>
    </source>
</evidence>
<gene>
    <name evidence="1" type="ordered locus">Ecym_6237</name>
</gene>
<dbReference type="InParanoid" id="G8JVE0"/>
<evidence type="ECO:0000313" key="2">
    <source>
        <dbReference type="Proteomes" id="UP000006790"/>
    </source>
</evidence>
<protein>
    <submittedName>
        <fullName evidence="1">Uncharacterized protein</fullName>
    </submittedName>
</protein>
<dbReference type="AlphaFoldDB" id="G8JVE0"/>
<dbReference type="Proteomes" id="UP000006790">
    <property type="component" value="Chromosome 6"/>
</dbReference>
<dbReference type="EMBL" id="CP002502">
    <property type="protein sequence ID" value="AET40619.1"/>
    <property type="molecule type" value="Genomic_DNA"/>
</dbReference>
<accession>G8JVE0</accession>
<keyword evidence="2" id="KW-1185">Reference proteome</keyword>
<dbReference type="RefSeq" id="XP_003647436.1">
    <property type="nucleotide sequence ID" value="XM_003647388.1"/>
</dbReference>
<sequence>MITCNGPKATNGCLFYLQFKITHIKIEKISKTERNVLDVRFIHDPVFVEKTILVQHLNYHVIPFEVHAMCHVIMFWFLQSRLAFFLFRKLSRIMLRLYCFFELLLHFVTRI</sequence>
<proteinExistence type="predicted"/>